<dbReference type="InterPro" id="IPR004045">
    <property type="entry name" value="Glutathione_S-Trfase_N"/>
</dbReference>
<dbReference type="SFLD" id="SFLDS00019">
    <property type="entry name" value="Glutathione_Transferase_(cytos"/>
    <property type="match status" value="1"/>
</dbReference>
<name>A0ABY4Y669_9GAMM</name>
<dbReference type="SFLD" id="SFLDG00358">
    <property type="entry name" value="Main_(cytGST)"/>
    <property type="match status" value="1"/>
</dbReference>
<dbReference type="PANTHER" id="PTHR44051:SF8">
    <property type="entry name" value="GLUTATHIONE S-TRANSFERASE GSTA"/>
    <property type="match status" value="1"/>
</dbReference>
<dbReference type="Proteomes" id="UP001057474">
    <property type="component" value="Chromosome"/>
</dbReference>
<keyword evidence="3" id="KW-0808">Transferase</keyword>
<gene>
    <name evidence="3" type="primary">gstA</name>
    <name evidence="3" type="ORF">J2N86_10515</name>
</gene>
<evidence type="ECO:0000259" key="2">
    <source>
        <dbReference type="PROSITE" id="PS50405"/>
    </source>
</evidence>
<dbReference type="SUPFAM" id="SSF52833">
    <property type="entry name" value="Thioredoxin-like"/>
    <property type="match status" value="1"/>
</dbReference>
<accession>A0ABY4Y669</accession>
<evidence type="ECO:0000259" key="1">
    <source>
        <dbReference type="PROSITE" id="PS50404"/>
    </source>
</evidence>
<dbReference type="PROSITE" id="PS50404">
    <property type="entry name" value="GST_NTER"/>
    <property type="match status" value="1"/>
</dbReference>
<dbReference type="Pfam" id="PF13417">
    <property type="entry name" value="GST_N_3"/>
    <property type="match status" value="1"/>
</dbReference>
<dbReference type="InterPro" id="IPR036282">
    <property type="entry name" value="Glutathione-S-Trfase_C_sf"/>
</dbReference>
<dbReference type="SUPFAM" id="SSF47616">
    <property type="entry name" value="GST C-terminal domain-like"/>
    <property type="match status" value="1"/>
</dbReference>
<dbReference type="InterPro" id="IPR040079">
    <property type="entry name" value="Glutathione_S-Trfase"/>
</dbReference>
<dbReference type="RefSeq" id="WP_252579387.1">
    <property type="nucleotide sequence ID" value="NZ_CP071527.1"/>
</dbReference>
<feature type="domain" description="GST N-terminal" evidence="1">
    <location>
        <begin position="1"/>
        <end position="81"/>
    </location>
</feature>
<dbReference type="InterPro" id="IPR004046">
    <property type="entry name" value="GST_C"/>
</dbReference>
<dbReference type="InterPro" id="IPR010987">
    <property type="entry name" value="Glutathione-S-Trfase_C-like"/>
</dbReference>
<evidence type="ECO:0000313" key="4">
    <source>
        <dbReference type="Proteomes" id="UP001057474"/>
    </source>
</evidence>
<evidence type="ECO:0000313" key="3">
    <source>
        <dbReference type="EMBL" id="USQ13121.1"/>
    </source>
</evidence>
<protein>
    <submittedName>
        <fullName evidence="3">Glutathione transferase GstA</fullName>
        <ecNumber evidence="3">2.5.1.18</ecNumber>
    </submittedName>
</protein>
<proteinExistence type="predicted"/>
<dbReference type="GO" id="GO:0004364">
    <property type="term" value="F:glutathione transferase activity"/>
    <property type="evidence" value="ECO:0007669"/>
    <property type="project" value="UniProtKB-EC"/>
</dbReference>
<dbReference type="PANTHER" id="PTHR44051">
    <property type="entry name" value="GLUTATHIONE S-TRANSFERASE-RELATED"/>
    <property type="match status" value="1"/>
</dbReference>
<dbReference type="CDD" id="cd03057">
    <property type="entry name" value="GST_N_Beta"/>
    <property type="match status" value="1"/>
</dbReference>
<reference evidence="3" key="1">
    <citation type="submission" date="2021-03" db="EMBL/GenBank/DDBJ databases">
        <title>Legionella lytica PCM 2298.</title>
        <authorList>
            <person name="Koper P."/>
        </authorList>
    </citation>
    <scope>NUCLEOTIDE SEQUENCE</scope>
    <source>
        <strain evidence="3">PCM 2298</strain>
    </source>
</reference>
<dbReference type="CDD" id="cd03188">
    <property type="entry name" value="GST_C_Beta"/>
    <property type="match status" value="1"/>
</dbReference>
<dbReference type="Gene3D" id="3.40.30.10">
    <property type="entry name" value="Glutaredoxin"/>
    <property type="match status" value="1"/>
</dbReference>
<dbReference type="InterPro" id="IPR036249">
    <property type="entry name" value="Thioredoxin-like_sf"/>
</dbReference>
<organism evidence="3 4">
    <name type="scientific">Legionella lytica</name>
    <dbReference type="NCBI Taxonomy" id="96232"/>
    <lineage>
        <taxon>Bacteria</taxon>
        <taxon>Pseudomonadati</taxon>
        <taxon>Pseudomonadota</taxon>
        <taxon>Gammaproteobacteria</taxon>
        <taxon>Legionellales</taxon>
        <taxon>Legionellaceae</taxon>
        <taxon>Legionella</taxon>
    </lineage>
</organism>
<dbReference type="Gene3D" id="1.20.1050.10">
    <property type="match status" value="1"/>
</dbReference>
<dbReference type="EC" id="2.5.1.18" evidence="3"/>
<dbReference type="PROSITE" id="PS50405">
    <property type="entry name" value="GST_CTER"/>
    <property type="match status" value="1"/>
</dbReference>
<dbReference type="SFLD" id="SFLDG01150">
    <property type="entry name" value="Main.1:_Beta-like"/>
    <property type="match status" value="1"/>
</dbReference>
<dbReference type="NCBIfam" id="NF007831">
    <property type="entry name" value="PRK10542.1"/>
    <property type="match status" value="1"/>
</dbReference>
<feature type="domain" description="GST C-terminal" evidence="2">
    <location>
        <begin position="87"/>
        <end position="200"/>
    </location>
</feature>
<sequence length="200" mass="23323">MKFYYCKSACSLAVRIILNELEFSYQDVEVDLKAKKTKNDEDYWAINPKGAVPAIMLDNGQVITENQVILQYLADTAKEQKVLAPVGDLKRYHTLEWLNYVSTELHKSIGMFFNPALTDEMKKNVYMPMIQAKLKYVNEHLGKNTYLMGKHFTLPDAYLFVILRWAYYFKMDLSAVPHIEKFMQHLKTRPSIAKALQQEQ</sequence>
<dbReference type="EMBL" id="CP071527">
    <property type="protein sequence ID" value="USQ13121.1"/>
    <property type="molecule type" value="Genomic_DNA"/>
</dbReference>
<dbReference type="Pfam" id="PF00043">
    <property type="entry name" value="GST_C"/>
    <property type="match status" value="1"/>
</dbReference>
<keyword evidence="4" id="KW-1185">Reference proteome</keyword>